<reference evidence="4 5" key="1">
    <citation type="journal article" date="2015" name="Int. J. Syst. Evol. Microbiol.">
        <title>Flavisolibacter ginsenosidimutans sp. nov., with ginsenoside-converting activity isolated from soil used for cultivating ginseng.</title>
        <authorList>
            <person name="Zhao Y."/>
            <person name="Liu Q."/>
            <person name="Kang M.S."/>
            <person name="Jin F."/>
            <person name="Yu H."/>
            <person name="Im W.T."/>
        </authorList>
    </citation>
    <scope>NUCLEOTIDE SEQUENCE [LARGE SCALE GENOMIC DNA]</scope>
    <source>
        <strain evidence="4 5">Gsoil 636</strain>
    </source>
</reference>
<feature type="repeat" description="TPR" evidence="1">
    <location>
        <begin position="281"/>
        <end position="314"/>
    </location>
</feature>
<feature type="compositionally biased region" description="Polar residues" evidence="2">
    <location>
        <begin position="493"/>
        <end position="503"/>
    </location>
</feature>
<dbReference type="AlphaFoldDB" id="A0A5B8UPP8"/>
<sequence length="1029" mass="116226">MKARSHIYTLLVILLVSLSYFSQAQPGFHVDIKKDKPFTERKLKSEKTSDGQLKTPKRIFQNLTTRFNYYFNANNKFNEIIERAKMQQKDDYSQLLSFYPYTLEATAADSTQLDSVIYKCRTGIVNHDLRSEWGDDLYLLWASSWHLQKKFDSASMMLQFINYAYAPQDEYGYYSYIGTHKDGAQELSIATKEDKKFLHSNTFSRNNAFIWQIRTRIEMGDMVSSGSLITTLKRDPAFPKRLHNALDEVEAYWYYKQGLWDSAAVHLTAALEGAETKREKARQEYLIAQLFERSGKTGEATKHFAKAVDLTPDPVLDVYARLNLVRLNKEGGDNAIDKNIAELLKMAKRDKYEDYRDIIYYTAAQMEMERANIPAALELLMKGAKYNNGNLASRSKAFLQLADVSYDQKKYIQAAAFYDSLQVADLLPKDAERVNGRKPGLKIVADNSAVVTRQDSLQRIAALPKEQRDELVKKMVKQLRKQQGLKEDAAPTAGSQQLSASPSTDLFSSAAKGDWYFYNTTSRTQGAAEFKQVWGNRPNVDNWRRFAVINQQLQNRTATNGRDARNLQVAAAEETDLTVESLSAKLPTTPESLKASNDSIKTALLNLGAAFLNALEDYPSAINTFEEYRKRFPDGERMDEVLFNLYYAYTKAGNTSQAAAVKKLLLEKYASSRYANILATGKDPQAKAEVSPEATKAYEGVYNLFIEGKFDEAVAAKREADSVYKTTFWQPQLLYIESVYYIRQRQDSVAKAELQTIIRQNTHAALTEKARTLLSVLNRRKQIEDELNRYQIQPQAEDSVAATDATPELKRPDVAAVTTSPPKKEMPTVKAPGEQKEIVTAKTPEVKKADTVAKKPLIVKADTVSKKPQVKTTDTLAKKTIPKKAAVDTIVKKNVSPPKPASIYTFAPETAHYVLMILDKVDPVFVNEARNAFFRYNREKYYGQPLDAQILSLTADVKLLVVTGFANASAATDYVQRARAVASTEIIPWLTGNKYTFTIISAPNLEILKGTTNLAEYKKFLEQYLPGKF</sequence>
<accession>A0A5B8UPP8</accession>
<name>A0A5B8UPP8_9BACT</name>
<keyword evidence="3" id="KW-0732">Signal</keyword>
<evidence type="ECO:0000256" key="3">
    <source>
        <dbReference type="SAM" id="SignalP"/>
    </source>
</evidence>
<dbReference type="EMBL" id="CP042433">
    <property type="protein sequence ID" value="QEC58342.1"/>
    <property type="molecule type" value="Genomic_DNA"/>
</dbReference>
<evidence type="ECO:0000256" key="2">
    <source>
        <dbReference type="SAM" id="MobiDB-lite"/>
    </source>
</evidence>
<keyword evidence="5" id="KW-1185">Reference proteome</keyword>
<evidence type="ECO:0008006" key="6">
    <source>
        <dbReference type="Google" id="ProtNLM"/>
    </source>
</evidence>
<proteinExistence type="predicted"/>
<dbReference type="KEGG" id="fgg:FSB75_21355"/>
<dbReference type="InterPro" id="IPR019734">
    <property type="entry name" value="TPR_rpt"/>
</dbReference>
<dbReference type="PROSITE" id="PS50005">
    <property type="entry name" value="TPR"/>
    <property type="match status" value="1"/>
</dbReference>
<organism evidence="4 5">
    <name type="scientific">Flavisolibacter ginsenosidimutans</name>
    <dbReference type="NCBI Taxonomy" id="661481"/>
    <lineage>
        <taxon>Bacteria</taxon>
        <taxon>Pseudomonadati</taxon>
        <taxon>Bacteroidota</taxon>
        <taxon>Chitinophagia</taxon>
        <taxon>Chitinophagales</taxon>
        <taxon>Chitinophagaceae</taxon>
        <taxon>Flavisolibacter</taxon>
    </lineage>
</organism>
<dbReference type="Proteomes" id="UP000321204">
    <property type="component" value="Chromosome"/>
</dbReference>
<keyword evidence="1" id="KW-0802">TPR repeat</keyword>
<dbReference type="RefSeq" id="WP_146791597.1">
    <property type="nucleotide sequence ID" value="NZ_BAABIO010000003.1"/>
</dbReference>
<dbReference type="Gene3D" id="1.25.40.10">
    <property type="entry name" value="Tetratricopeptide repeat domain"/>
    <property type="match status" value="2"/>
</dbReference>
<dbReference type="InterPro" id="IPR011990">
    <property type="entry name" value="TPR-like_helical_dom_sf"/>
</dbReference>
<feature type="signal peptide" evidence="3">
    <location>
        <begin position="1"/>
        <end position="24"/>
    </location>
</feature>
<evidence type="ECO:0000313" key="5">
    <source>
        <dbReference type="Proteomes" id="UP000321204"/>
    </source>
</evidence>
<feature type="compositionally biased region" description="Basic and acidic residues" evidence="2">
    <location>
        <begin position="822"/>
        <end position="832"/>
    </location>
</feature>
<protein>
    <recommendedName>
        <fullName evidence="6">Tetratricopeptide repeat protein</fullName>
    </recommendedName>
</protein>
<dbReference type="OrthoDB" id="1522549at2"/>
<feature type="chain" id="PRO_5022960031" description="Tetratricopeptide repeat protein" evidence="3">
    <location>
        <begin position="25"/>
        <end position="1029"/>
    </location>
</feature>
<feature type="region of interest" description="Disordered" evidence="2">
    <location>
        <begin position="482"/>
        <end position="503"/>
    </location>
</feature>
<evidence type="ECO:0000313" key="4">
    <source>
        <dbReference type="EMBL" id="QEC58342.1"/>
    </source>
</evidence>
<gene>
    <name evidence="4" type="ORF">FSB75_21355</name>
</gene>
<evidence type="ECO:0000256" key="1">
    <source>
        <dbReference type="PROSITE-ProRule" id="PRU00339"/>
    </source>
</evidence>
<dbReference type="SUPFAM" id="SSF48452">
    <property type="entry name" value="TPR-like"/>
    <property type="match status" value="1"/>
</dbReference>
<feature type="region of interest" description="Disordered" evidence="2">
    <location>
        <begin position="794"/>
        <end position="832"/>
    </location>
</feature>